<proteinExistence type="predicted"/>
<dbReference type="Proteomes" id="UP001146120">
    <property type="component" value="Unassembled WGS sequence"/>
</dbReference>
<evidence type="ECO:0000256" key="1">
    <source>
        <dbReference type="ARBA" id="ARBA00004496"/>
    </source>
</evidence>
<dbReference type="SUPFAM" id="SSF51735">
    <property type="entry name" value="NAD(P)-binding Rossmann-fold domains"/>
    <property type="match status" value="1"/>
</dbReference>
<evidence type="ECO:0000256" key="4">
    <source>
        <dbReference type="ARBA" id="ARBA00023002"/>
    </source>
</evidence>
<accession>A0AAV2YRU9</accession>
<reference evidence="5" key="1">
    <citation type="submission" date="2022-11" db="EMBL/GenBank/DDBJ databases">
        <authorList>
            <person name="Morgan W.R."/>
            <person name="Tartar A."/>
        </authorList>
    </citation>
    <scope>NUCLEOTIDE SEQUENCE</scope>
    <source>
        <strain evidence="5">ARSEF 373</strain>
    </source>
</reference>
<name>A0AAV2YRU9_9STRA</name>
<dbReference type="PANTHER" id="PTHR44085:SF2">
    <property type="entry name" value="SEPIAPTERIN REDUCTASE"/>
    <property type="match status" value="1"/>
</dbReference>
<dbReference type="InterPro" id="IPR036291">
    <property type="entry name" value="NAD(P)-bd_dom_sf"/>
</dbReference>
<keyword evidence="6" id="KW-1185">Reference proteome</keyword>
<protein>
    <recommendedName>
        <fullName evidence="7">Sepiapterin reductase</fullName>
    </recommendedName>
</protein>
<evidence type="ECO:0000313" key="5">
    <source>
        <dbReference type="EMBL" id="DAZ96156.1"/>
    </source>
</evidence>
<keyword evidence="3" id="KW-0521">NADP</keyword>
<dbReference type="Gene3D" id="3.40.50.720">
    <property type="entry name" value="NAD(P)-binding Rossmann-like Domain"/>
    <property type="match status" value="1"/>
</dbReference>
<comment type="subcellular location">
    <subcellularLocation>
        <location evidence="1">Cytoplasm</location>
    </subcellularLocation>
</comment>
<reference evidence="5" key="2">
    <citation type="journal article" date="2023" name="Microbiol Resour">
        <title>Decontamination and Annotation of the Draft Genome Sequence of the Oomycete Lagenidium giganteum ARSEF 373.</title>
        <authorList>
            <person name="Morgan W.R."/>
            <person name="Tartar A."/>
        </authorList>
    </citation>
    <scope>NUCLEOTIDE SEQUENCE</scope>
    <source>
        <strain evidence="5">ARSEF 373</strain>
    </source>
</reference>
<dbReference type="GO" id="GO:0005737">
    <property type="term" value="C:cytoplasm"/>
    <property type="evidence" value="ECO:0007669"/>
    <property type="project" value="UniProtKB-SubCell"/>
</dbReference>
<evidence type="ECO:0000313" key="6">
    <source>
        <dbReference type="Proteomes" id="UP001146120"/>
    </source>
</evidence>
<evidence type="ECO:0008006" key="7">
    <source>
        <dbReference type="Google" id="ProtNLM"/>
    </source>
</evidence>
<dbReference type="GO" id="GO:0004757">
    <property type="term" value="F:sepiapterin reductase (NADP+) activity"/>
    <property type="evidence" value="ECO:0007669"/>
    <property type="project" value="TreeGrafter"/>
</dbReference>
<comment type="caution">
    <text evidence="5">The sequence shown here is derived from an EMBL/GenBank/DDBJ whole genome shotgun (WGS) entry which is preliminary data.</text>
</comment>
<sequence length="284" mass="31992">MKTGVLVTGASRGFGRCLALDFCNELTQDVDIYLWARHGGDLAETERLVKDAWQRKAPATNGVLRTMVTVIDLGKMDDYQPKIDAFLAAAQAENYDRFYLVHNAGSLGELSYTQEWSSCEMLDQFMHFNVTSVCWFNKRFLEVFGASRDELRAKKVSASKRTHSIIVNITSLCAIQSFETHGLYCTSKAAREMHHRVIALEQAPCAPTVRVLSYSPGPMDTDMQRRIREEPLVHEPLQQMYGDMKTKGTLIPPEKSSLLGVRYVLSGTFESGSRIDYYDIAPTN</sequence>
<dbReference type="Pfam" id="PF00106">
    <property type="entry name" value="adh_short"/>
    <property type="match status" value="1"/>
</dbReference>
<organism evidence="5 6">
    <name type="scientific">Lagenidium giganteum</name>
    <dbReference type="NCBI Taxonomy" id="4803"/>
    <lineage>
        <taxon>Eukaryota</taxon>
        <taxon>Sar</taxon>
        <taxon>Stramenopiles</taxon>
        <taxon>Oomycota</taxon>
        <taxon>Peronosporomycetes</taxon>
        <taxon>Pythiales</taxon>
        <taxon>Pythiaceae</taxon>
    </lineage>
</organism>
<dbReference type="GO" id="GO:0006729">
    <property type="term" value="P:tetrahydrobiopterin biosynthetic process"/>
    <property type="evidence" value="ECO:0007669"/>
    <property type="project" value="TreeGrafter"/>
</dbReference>
<dbReference type="PANTHER" id="PTHR44085">
    <property type="entry name" value="SEPIAPTERIN REDUCTASE"/>
    <property type="match status" value="1"/>
</dbReference>
<dbReference type="InterPro" id="IPR002347">
    <property type="entry name" value="SDR_fam"/>
</dbReference>
<dbReference type="AlphaFoldDB" id="A0AAV2YRU9"/>
<dbReference type="PRINTS" id="PR00081">
    <property type="entry name" value="GDHRDH"/>
</dbReference>
<dbReference type="EMBL" id="DAKRPA010000176">
    <property type="protein sequence ID" value="DAZ96156.1"/>
    <property type="molecule type" value="Genomic_DNA"/>
</dbReference>
<gene>
    <name evidence="5" type="ORF">N0F65_009555</name>
</gene>
<dbReference type="InterPro" id="IPR051721">
    <property type="entry name" value="Biopterin_syn/organic_redct"/>
</dbReference>
<keyword evidence="4" id="KW-0560">Oxidoreductase</keyword>
<keyword evidence="2" id="KW-0963">Cytoplasm</keyword>
<evidence type="ECO:0000256" key="2">
    <source>
        <dbReference type="ARBA" id="ARBA00022490"/>
    </source>
</evidence>
<evidence type="ECO:0000256" key="3">
    <source>
        <dbReference type="ARBA" id="ARBA00022857"/>
    </source>
</evidence>